<dbReference type="AlphaFoldDB" id="A0A644Y0A4"/>
<sequence>MLIQIELLVRARHIRPCQIEFVFVDPVTQTGELLERRAHPLGGNPHFFRRFDAGNLNAAVAKQPAARRLKLQPAVLRRFELAGGKAQLLVQNRQEILRNGDPRERPGHDFLHPLRRQQHQPRHQRIIQRPLGHEPAQRIELSHIEPRLSDDELGAELDLLHHLEQRGIQSRRMVKMRIDRPARKEVFGRRRAGQLPQRHHALGEMTPPRRPGIFPRMAIPGHRHDVGQIGAARRRDHAAHFARRGVASAEVDHVAVTPIFRQQRGIIDRAPARGEPVAVGQRQSTGQLGNAQRGLFEHGQTRRSLLIRQLRTGRGMFKKHRENPVIQAIAETIAGRGVEIHLQLFAEIHELCRPEYFRLDASYRKTPPASKLNRMITAE</sequence>
<proteinExistence type="predicted"/>
<evidence type="ECO:0000313" key="1">
    <source>
        <dbReference type="EMBL" id="MPM21779.1"/>
    </source>
</evidence>
<dbReference type="EMBL" id="VSSQ01003664">
    <property type="protein sequence ID" value="MPM21779.1"/>
    <property type="molecule type" value="Genomic_DNA"/>
</dbReference>
<organism evidence="1">
    <name type="scientific">bioreactor metagenome</name>
    <dbReference type="NCBI Taxonomy" id="1076179"/>
    <lineage>
        <taxon>unclassified sequences</taxon>
        <taxon>metagenomes</taxon>
        <taxon>ecological metagenomes</taxon>
    </lineage>
</organism>
<comment type="caution">
    <text evidence="1">The sequence shown here is derived from an EMBL/GenBank/DDBJ whole genome shotgun (WGS) entry which is preliminary data.</text>
</comment>
<name>A0A644Y0A4_9ZZZZ</name>
<protein>
    <submittedName>
        <fullName evidence="1">Uncharacterized protein</fullName>
    </submittedName>
</protein>
<accession>A0A644Y0A4</accession>
<gene>
    <name evidence="1" type="ORF">SDC9_68224</name>
</gene>
<reference evidence="1" key="1">
    <citation type="submission" date="2019-08" db="EMBL/GenBank/DDBJ databases">
        <authorList>
            <person name="Kucharzyk K."/>
            <person name="Murdoch R.W."/>
            <person name="Higgins S."/>
            <person name="Loffler F."/>
        </authorList>
    </citation>
    <scope>NUCLEOTIDE SEQUENCE</scope>
</reference>